<dbReference type="RefSeq" id="WP_052605064.1">
    <property type="nucleotide sequence ID" value="NZ_JXYS01000029.1"/>
</dbReference>
<evidence type="ECO:0000313" key="2">
    <source>
        <dbReference type="EMBL" id="KJF17820.1"/>
    </source>
</evidence>
<dbReference type="EMBL" id="JXYS01000029">
    <property type="protein sequence ID" value="KJF17820.1"/>
    <property type="molecule type" value="Genomic_DNA"/>
</dbReference>
<dbReference type="InterPro" id="IPR018711">
    <property type="entry name" value="NAGPA"/>
</dbReference>
<accession>A0A0D8HIK6</accession>
<evidence type="ECO:0000259" key="1">
    <source>
        <dbReference type="Pfam" id="PF09992"/>
    </source>
</evidence>
<feature type="domain" description="Phosphodiester glycosidase" evidence="1">
    <location>
        <begin position="194"/>
        <end position="331"/>
    </location>
</feature>
<keyword evidence="3" id="KW-1185">Reference proteome</keyword>
<comment type="caution">
    <text evidence="2">The sequence shown here is derived from an EMBL/GenBank/DDBJ whole genome shotgun (WGS) entry which is preliminary data.</text>
</comment>
<gene>
    <name evidence="2" type="ORF">AXFE_13170</name>
</gene>
<sequence length="407" mass="43362">MQRTYSRRRFRPRYFRISIVLVGAILISTVAWSYGTALTAPGSSSLGVKTVEWIRGHGGASIVRYAENFWYSHNKPPVGGKPPAGAIAKVTKSTTTTIAKGPAHLPPPKSLVPFVSPSIAGEGVWQPQGRLIGGVAGLYTTTIRPSTVYTSLVAGVAWMDPNLLSFTLFAGAAEPGHGPWTYMAPFSTTEEQSLVAAFNAGFRMQDAKGGWYSEGRQVYPLVNGAASFVIYKNGTANVVQWGRDQTLTSDVASVRQNLSLIVDNGKVNPAVYSNNFLIWGATVGNAVLVWRSGVGVTANGAIIYAAGAGLSTANLANILIRAGAVRAMEMDINSTWTNFFYFNPSTNNGLALPSNGSRLVYNMLRPPARYFEGTARDFIAAFARPTDANGHVIPQTSSSTTSSVPAG</sequence>
<dbReference type="AlphaFoldDB" id="A0A0D8HIK6"/>
<dbReference type="Pfam" id="PF09992">
    <property type="entry name" value="NAGPA"/>
    <property type="match status" value="1"/>
</dbReference>
<proteinExistence type="predicted"/>
<organism evidence="2 3">
    <name type="scientific">Acidithrix ferrooxidans</name>
    <dbReference type="NCBI Taxonomy" id="1280514"/>
    <lineage>
        <taxon>Bacteria</taxon>
        <taxon>Bacillati</taxon>
        <taxon>Actinomycetota</taxon>
        <taxon>Acidimicrobiia</taxon>
        <taxon>Acidimicrobiales</taxon>
        <taxon>Acidimicrobiaceae</taxon>
        <taxon>Acidithrix</taxon>
    </lineage>
</organism>
<dbReference type="Proteomes" id="UP000032360">
    <property type="component" value="Unassembled WGS sequence"/>
</dbReference>
<name>A0A0D8HIK6_9ACTN</name>
<protein>
    <recommendedName>
        <fullName evidence="1">Phosphodiester glycosidase domain-containing protein</fullName>
    </recommendedName>
</protein>
<reference evidence="2 3" key="1">
    <citation type="submission" date="2015-01" db="EMBL/GenBank/DDBJ databases">
        <title>Draft genome of the acidophilic iron oxidizer Acidithrix ferrooxidans strain Py-F3.</title>
        <authorList>
            <person name="Poehlein A."/>
            <person name="Eisen S."/>
            <person name="Schloemann M."/>
            <person name="Johnson B.D."/>
            <person name="Daniel R."/>
            <person name="Muehling M."/>
        </authorList>
    </citation>
    <scope>NUCLEOTIDE SEQUENCE [LARGE SCALE GENOMIC DNA]</scope>
    <source>
        <strain evidence="2 3">Py-F3</strain>
    </source>
</reference>
<dbReference type="OrthoDB" id="141240at2"/>
<evidence type="ECO:0000313" key="3">
    <source>
        <dbReference type="Proteomes" id="UP000032360"/>
    </source>
</evidence>